<reference evidence="1 2" key="1">
    <citation type="journal article" date="2020" name="Arch. Microbiol.">
        <title>Bradyrhizobium uaiense sp. nov., a new highly efficient cowpea symbiont.</title>
        <authorList>
            <person name="Cabral Michel D."/>
            <person name="Azarias Guimaraes A."/>
            <person name="Martins da Costa E."/>
            <person name="Soares de Carvalho T."/>
            <person name="Balsanelli E."/>
            <person name="Willems A."/>
            <person name="Maltempi de Souza E."/>
            <person name="de Souza Moreira F.M."/>
        </authorList>
    </citation>
    <scope>NUCLEOTIDE SEQUENCE [LARGE SCALE GENOMIC DNA]</scope>
    <source>
        <strain evidence="1 2">UFLA 03-164</strain>
    </source>
</reference>
<comment type="caution">
    <text evidence="1">The sequence shown here is derived from an EMBL/GenBank/DDBJ whole genome shotgun (WGS) entry which is preliminary data.</text>
</comment>
<evidence type="ECO:0000313" key="1">
    <source>
        <dbReference type="EMBL" id="NEU99993.1"/>
    </source>
</evidence>
<organism evidence="1 2">
    <name type="scientific">Bradyrhizobium uaiense</name>
    <dbReference type="NCBI Taxonomy" id="2594946"/>
    <lineage>
        <taxon>Bacteria</taxon>
        <taxon>Pseudomonadati</taxon>
        <taxon>Pseudomonadota</taxon>
        <taxon>Alphaproteobacteria</taxon>
        <taxon>Hyphomicrobiales</taxon>
        <taxon>Nitrobacteraceae</taxon>
        <taxon>Bradyrhizobium</taxon>
    </lineage>
</organism>
<dbReference type="InterPro" id="IPR036457">
    <property type="entry name" value="PPM-type-like_dom_sf"/>
</dbReference>
<dbReference type="RefSeq" id="WP_163159572.1">
    <property type="nucleotide sequence ID" value="NZ_VKHP01000155.1"/>
</dbReference>
<evidence type="ECO:0000313" key="2">
    <source>
        <dbReference type="Proteomes" id="UP000468531"/>
    </source>
</evidence>
<name>A0A6P1BP42_9BRAD</name>
<dbReference type="AlphaFoldDB" id="A0A6P1BP42"/>
<dbReference type="SUPFAM" id="SSF81606">
    <property type="entry name" value="PP2C-like"/>
    <property type="match status" value="1"/>
</dbReference>
<sequence>MEINWRSEQGKRTRDNRDCRGVGVRADAVLCLLLDSSTSGPTSGDLARQIIRDVVDWYVATNQAAMAECLSAQLRRTHLSLSRRFPRDSACYVLAHIPNTGTALVLHADDCLLGSREQNGAVHWFTKPHTLANPIGDLPFDVWAELSAGEQAMFLQGTMWRSQLKAMIEAPFRSDIRAASDCICREALTRRQHVDMRQAAKGAEARDGVAGFRVPDMARLERGGRRIALAGRDERLMSAASSFVCRR</sequence>
<dbReference type="EMBL" id="VKHP01000155">
    <property type="protein sequence ID" value="NEU99993.1"/>
    <property type="molecule type" value="Genomic_DNA"/>
</dbReference>
<gene>
    <name evidence="1" type="ORF">FNJ47_30295</name>
</gene>
<proteinExistence type="predicted"/>
<dbReference type="Proteomes" id="UP000468531">
    <property type="component" value="Unassembled WGS sequence"/>
</dbReference>
<evidence type="ECO:0008006" key="3">
    <source>
        <dbReference type="Google" id="ProtNLM"/>
    </source>
</evidence>
<accession>A0A6P1BP42</accession>
<keyword evidence="2" id="KW-1185">Reference proteome</keyword>
<protein>
    <recommendedName>
        <fullName evidence="3">PPM-type phosphatase domain-containing protein</fullName>
    </recommendedName>
</protein>